<dbReference type="PANTHER" id="PTHR24111:SF0">
    <property type="entry name" value="LEUCINE-RICH REPEAT-CONTAINING PROTEIN"/>
    <property type="match status" value="1"/>
</dbReference>
<dbReference type="SUPFAM" id="SSF52047">
    <property type="entry name" value="RNI-like"/>
    <property type="match status" value="1"/>
</dbReference>
<dbReference type="Pfam" id="PF13516">
    <property type="entry name" value="LRR_6"/>
    <property type="match status" value="2"/>
</dbReference>
<evidence type="ECO:0000313" key="2">
    <source>
        <dbReference type="EMBL" id="KAJ3132932.1"/>
    </source>
</evidence>
<organism evidence="2 3">
    <name type="scientific">Physocladia obscura</name>
    <dbReference type="NCBI Taxonomy" id="109957"/>
    <lineage>
        <taxon>Eukaryota</taxon>
        <taxon>Fungi</taxon>
        <taxon>Fungi incertae sedis</taxon>
        <taxon>Chytridiomycota</taxon>
        <taxon>Chytridiomycota incertae sedis</taxon>
        <taxon>Chytridiomycetes</taxon>
        <taxon>Chytridiales</taxon>
        <taxon>Chytriomycetaceae</taxon>
        <taxon>Physocladia</taxon>
    </lineage>
</organism>
<dbReference type="AlphaFoldDB" id="A0AAD5T8N1"/>
<name>A0AAD5T8N1_9FUNG</name>
<dbReference type="EMBL" id="JADGJH010000232">
    <property type="protein sequence ID" value="KAJ3132932.1"/>
    <property type="molecule type" value="Genomic_DNA"/>
</dbReference>
<keyword evidence="3" id="KW-1185">Reference proteome</keyword>
<gene>
    <name evidence="2" type="ORF">HK100_004813</name>
</gene>
<proteinExistence type="predicted"/>
<evidence type="ECO:0000256" key="1">
    <source>
        <dbReference type="ARBA" id="ARBA00022737"/>
    </source>
</evidence>
<dbReference type="Gene3D" id="3.80.10.10">
    <property type="entry name" value="Ribonuclease Inhibitor"/>
    <property type="match status" value="2"/>
</dbReference>
<dbReference type="PANTHER" id="PTHR24111">
    <property type="entry name" value="LEUCINE-RICH REPEAT-CONTAINING PROTEIN 34"/>
    <property type="match status" value="1"/>
</dbReference>
<dbReference type="InterPro" id="IPR001611">
    <property type="entry name" value="Leu-rich_rpt"/>
</dbReference>
<accession>A0AAD5T8N1</accession>
<feature type="non-terminal residue" evidence="2">
    <location>
        <position position="247"/>
    </location>
</feature>
<keyword evidence="1" id="KW-0677">Repeat</keyword>
<dbReference type="InterPro" id="IPR032675">
    <property type="entry name" value="LRR_dom_sf"/>
</dbReference>
<dbReference type="Proteomes" id="UP001211907">
    <property type="component" value="Unassembled WGS sequence"/>
</dbReference>
<comment type="caution">
    <text evidence="2">The sequence shown here is derived from an EMBL/GenBank/DDBJ whole genome shotgun (WGS) entry which is preliminary data.</text>
</comment>
<sequence length="247" mass="27666">MTDNDLINISKALKLNKSITDLNLADADFTDEGLKELGNSLSKNSTLKKLFLDYSLKESEGLRHIADAFKTGECAIEHLSLNKCNLKDSGAKMIFESQISRKKIRTLSLNENEIKGELELDKFFQNNKDYFFGGIEKLWLERNASISKKFVNTLTQVGFHQKSKETDELNQGLKLLSLSRCTEIGQDFASHIIESLGSLGSIELLLDDCELDDKIVESICDAIVHPKASFTLSLENNKITEDGLKTL</sequence>
<evidence type="ECO:0000313" key="3">
    <source>
        <dbReference type="Proteomes" id="UP001211907"/>
    </source>
</evidence>
<dbReference type="InterPro" id="IPR052201">
    <property type="entry name" value="LRR-containing_regulator"/>
</dbReference>
<reference evidence="2" key="1">
    <citation type="submission" date="2020-05" db="EMBL/GenBank/DDBJ databases">
        <title>Phylogenomic resolution of chytrid fungi.</title>
        <authorList>
            <person name="Stajich J.E."/>
            <person name="Amses K."/>
            <person name="Simmons R."/>
            <person name="Seto K."/>
            <person name="Myers J."/>
            <person name="Bonds A."/>
            <person name="Quandt C.A."/>
            <person name="Barry K."/>
            <person name="Liu P."/>
            <person name="Grigoriev I."/>
            <person name="Longcore J.E."/>
            <person name="James T.Y."/>
        </authorList>
    </citation>
    <scope>NUCLEOTIDE SEQUENCE</scope>
    <source>
        <strain evidence="2">JEL0513</strain>
    </source>
</reference>
<protein>
    <submittedName>
        <fullName evidence="2">Uncharacterized protein</fullName>
    </submittedName>
</protein>